<dbReference type="GO" id="GO:0032040">
    <property type="term" value="C:small-subunit processome"/>
    <property type="evidence" value="ECO:0007669"/>
    <property type="project" value="TreeGrafter"/>
</dbReference>
<accession>K2GRU9</accession>
<feature type="coiled-coil region" evidence="1">
    <location>
        <begin position="1877"/>
        <end position="1916"/>
    </location>
</feature>
<proteinExistence type="predicted"/>
<organism evidence="3 4">
    <name type="scientific">Entamoeba nuttalli (strain P19)</name>
    <name type="common">Amoeba</name>
    <dbReference type="NCBI Taxonomy" id="1076696"/>
    <lineage>
        <taxon>Eukaryota</taxon>
        <taxon>Amoebozoa</taxon>
        <taxon>Evosea</taxon>
        <taxon>Archamoebae</taxon>
        <taxon>Mastigamoebida</taxon>
        <taxon>Entamoebidae</taxon>
        <taxon>Entamoeba</taxon>
    </lineage>
</organism>
<evidence type="ECO:0000313" key="4">
    <source>
        <dbReference type="Proteomes" id="UP000006769"/>
    </source>
</evidence>
<dbReference type="OMA" id="IEQHNEM"/>
<gene>
    <name evidence="3" type="ORF">ENU1_190770</name>
</gene>
<reference evidence="3 4" key="1">
    <citation type="submission" date="2011-11" db="EMBL/GenBank/DDBJ databases">
        <authorList>
            <person name="Hannick L."/>
            <person name="Karamycheva S."/>
            <person name="Lorenzi H."/>
            <person name="Caler E."/>
        </authorList>
    </citation>
    <scope>NUCLEOTIDE SEQUENCE [LARGE SCALE GENOMIC DNA]</scope>
    <source>
        <strain evidence="3 4">P19</strain>
    </source>
</reference>
<dbReference type="InterPro" id="IPR046523">
    <property type="entry name" value="UTP20_dom"/>
</dbReference>
<protein>
    <recommendedName>
        <fullName evidence="2">U3 small nucleolar RNA-associated protein 20 domain-containing protein</fullName>
    </recommendedName>
</protein>
<evidence type="ECO:0000259" key="2">
    <source>
        <dbReference type="Pfam" id="PF20416"/>
    </source>
</evidence>
<sequence>MLLAAPKRRPEFERSLRDLNEVLKYNSDNVHLRLLMLKGCQCDFPEFDNAIKNFNDNYPHLQVQKFIITGDEKQRDYNQDFVNEMYQAIDYLYKRPDWVKPSKLKKHYLINGYYYAMAKYLFQKTKTDLFIYLEDDQTYSHELIQKLVEYYNSTNFDDYCFEKVTPYTFSKIPPEPNTSYLTRQWGHYGLVRTRKQMAEFFRIMKFQRYFESGDALSGYFCKGLFSFLNEQENFIYSMSSDSENEYDFTRHKREEFKFKGFRQLLKEMTVSSIHDVYNSERQQKSLEDTHSYTYDALMKWKDDDRTESFHNAFYSLRQRATTLPLLIINLDDIMNTLLFHLQIKDSLAIHSLLDITTQVIRDVRDLFMPYIPKILEYCKNKLIGCTDTSTIYDIFNTISFMIKYLHSVIMEHSDMFIQHYIYFLCHKKDYVRTFASESMVYLLHKMSPQEFIQFVDNIISLYIVSDLSKLSVSEKNFLIRGIGSLLFENIKGVKNQLIVKNKFYIELYFDKLINDTSQTSEIWYQALLICNKSISIQKREGFDEYFVLLKNALPEQPKNQECYGKILAIVIRWVMYRYGKTIETCENDVEEILKYTFKCTKSTEQHLESIPLLAENSRFADVLYESVSCYIKYLSNEELRRLMAETTKQVVYFTMVLKELIKRNDIDSLHKYFPLRFIPTLWTEDCDLLTQHFTRFPVSLINDLAQCFNEKELTDDYCSFIAATGVASLITNIKDKAINYFDKSPIPASVVLAHFDNPIEDKIITYLKNLKTSQYLFALAYYVQQRKIVIELSNETKHKLMKFFESKYSLERSAAGFLLVNGDERRSREIMSIMNDIEINLSMIRGMLARIDYMKSRALLGSTELREMMVHFSLGMLQVKLLRLWDPSKDLIKICVQKDPQLIEIVIQFINEFNNRNEHTEEEEENEEDNEKVQTDGPLIFSQYSLSLTDSHTISNYLWEIILENVDLIKEGKYHEWFINQFITRYEQVDVAVLNKKEVETLTHYVNVLSQIHIPENVVNILMKLLTTTKIELQIEIFNSICSTDSSINKYKKEVCEVVNNLHKTSQLRNSIQRLSIKGKALSLLCRMLFVHIVQKAVEKSVKKILIEFISQIEDDVRIDFLNDTMEAFFEFVQNKKRFNRGELDYILHTLHIINSAYGSFYGSNDIIGKLLLQIIQKDPSVTWDVLRLIIVFSQSAADGNINPNQLFDFKVIYSLVIDKHNLKLSEFIGETLMVLPNASEYLHSIPKLVSYLYQYNTITSTNVHRLLELYLMTQDMEISCDCSNLVKSVMSVILPNFDQQYVTFMLFILPHTTLNYNELLSAHISLTNELLLPVIKVLSSKDESMVVLAQSLIKTSNSLIEQHVLPEIFNCELGNKLIPLINSPLQFFNILKNNDFPTGKLLLFVEEYACQVACSNNYQIGEVSTTFLLALYKQTKIPTLIPRLINFMLEHPTFPIANLLTNCIIMNPENELYSLASNGFFKALVKTNYIALDKTKEIISTLKENELDLVRRLVGNAMEIQEDKKTRIKFNDIIGLVYNQFEWNTYEHNVMLIIDFLKDCIKKRTEAFGYLEEAQANERKEDIRKYNKIIEEIGKLTRVRFIELRAAIFNFHFDIGGEFDVKELNNFAIIGDLPFEITDQNEETLQMTQQRIIRQSVILRIIPGLSELMQDKHIGNKKSDIVRMLVELLCRLPEDMKRLQLPQMIQLIVNEFHEKTFELREIARKQLVEILWKLGNSYFADVVDELYNGLHKGFMKHVLGYTIEFLLRSICDKVYEDTTHETKMEEEEQQKEGVDEDLEEEQENQMVEDFSHFNISDSIETLLKIVYDDLTGPVAEQREIGKIRNEIVEARECKSFLTFGHIGKLVEEVTTLDRIIEFIKDDLRQTKKLHEALEMDRLLRECEKGLNENKFLTKEQLYHYGISVVQKCYYVPQLKDILIIPKIKLAGQKAKERIMFKKEKNALEMMDNGVIDKQQHYHILVEFGLKLVVDSIECISGNDDLLSQTEEIAKKCCLMKNERSIMLAVKILRTVLKKRNRMDEGYSIGCKIIQSLQKTDTELYSQALLFMTDIIKRCDEKFNPKDFETVLNIIVTNIQDSNKNTANFLFLNSVMKKGIIHPTLYDVMLDYGKLMMQSSEIKIRKESQELLITFLTKYPLSKSQYKMYVEFFIKNIDFKEPESRCAIADLLYVVIDRMDAKDANEGINYIYIPIILRVSIEDYKKAQAKQIKVLKAFIMKISKEQMNKIISMNNSWMKNQKGSIRKVGWIGNCICVNRLKKTKDEYINKIKELYSKEQNNVQEEMVRFCMDSECCDQQIFEEVMTTPSVNGVAEYLLTMINKIQNYQKIIEIAVQMVINNNNVIEWTKITKNIIEQHNEMIVKLMSILGNQANESSVKMVASLIGIIEKDENYINLIVQYLLPIANSKDKPVALLAQEVLNIVKTFIDPEKYLSLIQKD</sequence>
<dbReference type="Proteomes" id="UP000006769">
    <property type="component" value="Unassembled WGS sequence"/>
</dbReference>
<evidence type="ECO:0000313" key="3">
    <source>
        <dbReference type="EMBL" id="EKE37638.1"/>
    </source>
</evidence>
<evidence type="ECO:0000256" key="1">
    <source>
        <dbReference type="SAM" id="Coils"/>
    </source>
</evidence>
<dbReference type="VEuPathDB" id="AmoebaDB:ENU1_190770"/>
<feature type="domain" description="U3 small nucleolar RNA-associated protein 20" evidence="2">
    <location>
        <begin position="1680"/>
        <end position="1919"/>
    </location>
</feature>
<keyword evidence="1" id="KW-0175">Coiled coil</keyword>
<dbReference type="InterPro" id="IPR016024">
    <property type="entry name" value="ARM-type_fold"/>
</dbReference>
<dbReference type="EMBL" id="JH929573">
    <property type="protein sequence ID" value="EKE37638.1"/>
    <property type="molecule type" value="Genomic_DNA"/>
</dbReference>
<dbReference type="Pfam" id="PF20416">
    <property type="entry name" value="UTP20"/>
    <property type="match status" value="1"/>
</dbReference>
<dbReference type="OrthoDB" id="360653at2759"/>
<dbReference type="Gene3D" id="1.25.10.10">
    <property type="entry name" value="Leucine-rich Repeat Variant"/>
    <property type="match status" value="1"/>
</dbReference>
<dbReference type="GO" id="GO:0030686">
    <property type="term" value="C:90S preribosome"/>
    <property type="evidence" value="ECO:0007669"/>
    <property type="project" value="TreeGrafter"/>
</dbReference>
<dbReference type="SUPFAM" id="SSF48371">
    <property type="entry name" value="ARM repeat"/>
    <property type="match status" value="2"/>
</dbReference>
<dbReference type="InterPro" id="IPR011989">
    <property type="entry name" value="ARM-like"/>
</dbReference>
<dbReference type="RefSeq" id="XP_008860026.1">
    <property type="nucleotide sequence ID" value="XM_008861804.1"/>
</dbReference>
<dbReference type="InterPro" id="IPR052575">
    <property type="entry name" value="SSU_processome_comp_20"/>
</dbReference>
<dbReference type="PANTHER" id="PTHR17695:SF11">
    <property type="entry name" value="SMALL SUBUNIT PROCESSOME COMPONENT 20 HOMOLOG"/>
    <property type="match status" value="1"/>
</dbReference>
<dbReference type="GeneID" id="20076205"/>
<name>K2GRU9_ENTNP</name>
<dbReference type="PANTHER" id="PTHR17695">
    <property type="entry name" value="SMALL SUBUNIT PROCESSOME COMPONENT 20 HOMOLOG"/>
    <property type="match status" value="1"/>
</dbReference>